<accession>A0ABD1SV13</accession>
<gene>
    <name evidence="2" type="ORF">Adt_19300</name>
</gene>
<sequence length="138" mass="15937">MEGKELEFSEQLTRLMKVFTYKKTPKVFTSEYSEMNSLLREEEEEDTKTAKSLLKKRSFDLKKEFPRKTIRKTKSLSNHFLVIIEELVNSVNGGFGETDLSVSLSPRNEELSFLSIDESSLPSERSSDITRPKHLKQG</sequence>
<feature type="region of interest" description="Disordered" evidence="1">
    <location>
        <begin position="117"/>
        <end position="138"/>
    </location>
</feature>
<dbReference type="EMBL" id="JBFOLK010000006">
    <property type="protein sequence ID" value="KAL2503679.1"/>
    <property type="molecule type" value="Genomic_DNA"/>
</dbReference>
<proteinExistence type="predicted"/>
<keyword evidence="3" id="KW-1185">Reference proteome</keyword>
<comment type="caution">
    <text evidence="2">The sequence shown here is derived from an EMBL/GenBank/DDBJ whole genome shotgun (WGS) entry which is preliminary data.</text>
</comment>
<dbReference type="AlphaFoldDB" id="A0ABD1SV13"/>
<reference evidence="3" key="1">
    <citation type="submission" date="2024-07" db="EMBL/GenBank/DDBJ databases">
        <title>Two chromosome-level genome assemblies of Korean endemic species Abeliophyllum distichum and Forsythia ovata (Oleaceae).</title>
        <authorList>
            <person name="Jang H."/>
        </authorList>
    </citation>
    <scope>NUCLEOTIDE SEQUENCE [LARGE SCALE GENOMIC DNA]</scope>
</reference>
<organism evidence="2 3">
    <name type="scientific">Abeliophyllum distichum</name>
    <dbReference type="NCBI Taxonomy" id="126358"/>
    <lineage>
        <taxon>Eukaryota</taxon>
        <taxon>Viridiplantae</taxon>
        <taxon>Streptophyta</taxon>
        <taxon>Embryophyta</taxon>
        <taxon>Tracheophyta</taxon>
        <taxon>Spermatophyta</taxon>
        <taxon>Magnoliopsida</taxon>
        <taxon>eudicotyledons</taxon>
        <taxon>Gunneridae</taxon>
        <taxon>Pentapetalae</taxon>
        <taxon>asterids</taxon>
        <taxon>lamiids</taxon>
        <taxon>Lamiales</taxon>
        <taxon>Oleaceae</taxon>
        <taxon>Forsythieae</taxon>
        <taxon>Abeliophyllum</taxon>
    </lineage>
</organism>
<name>A0ABD1SV13_9LAMI</name>
<evidence type="ECO:0000313" key="3">
    <source>
        <dbReference type="Proteomes" id="UP001604336"/>
    </source>
</evidence>
<protein>
    <submittedName>
        <fullName evidence="2">ABC transporter G family member 22</fullName>
    </submittedName>
</protein>
<dbReference type="Proteomes" id="UP001604336">
    <property type="component" value="Unassembled WGS sequence"/>
</dbReference>
<evidence type="ECO:0000313" key="2">
    <source>
        <dbReference type="EMBL" id="KAL2503679.1"/>
    </source>
</evidence>
<evidence type="ECO:0000256" key="1">
    <source>
        <dbReference type="SAM" id="MobiDB-lite"/>
    </source>
</evidence>